<organism evidence="1 2">
    <name type="scientific">Plasmodium vivax India VII</name>
    <dbReference type="NCBI Taxonomy" id="1077284"/>
    <lineage>
        <taxon>Eukaryota</taxon>
        <taxon>Sar</taxon>
        <taxon>Alveolata</taxon>
        <taxon>Apicomplexa</taxon>
        <taxon>Aconoidasida</taxon>
        <taxon>Haemosporida</taxon>
        <taxon>Plasmodiidae</taxon>
        <taxon>Plasmodium</taxon>
        <taxon>Plasmodium (Plasmodium)</taxon>
    </lineage>
</organism>
<protein>
    <recommendedName>
        <fullName evidence="3">PIR Superfamily Protein</fullName>
    </recommendedName>
</protein>
<reference evidence="1 2" key="1">
    <citation type="submission" date="2011-08" db="EMBL/GenBank/DDBJ databases">
        <title>The Genome Sequence of Plasmodium vivax India VII.</title>
        <authorList>
            <consortium name="The Broad Institute Genome Sequencing Platform"/>
            <consortium name="The Broad Institute Genome Sequencing Center for Infectious Disease"/>
            <person name="Neafsey D."/>
            <person name="Carlton J."/>
            <person name="Barnwell J."/>
            <person name="Collins W."/>
            <person name="Escalante A."/>
            <person name="Mullikin J."/>
            <person name="Saul A."/>
            <person name="Guigo R."/>
            <person name="Camara F."/>
            <person name="Young S.K."/>
            <person name="Zeng Q."/>
            <person name="Gargeya S."/>
            <person name="Fitzgerald M."/>
            <person name="Haas B."/>
            <person name="Abouelleil A."/>
            <person name="Alvarado L."/>
            <person name="Arachchi H.M."/>
            <person name="Berlin A."/>
            <person name="Brown A."/>
            <person name="Chapman S.B."/>
            <person name="Chen Z."/>
            <person name="Dunbar C."/>
            <person name="Freedman E."/>
            <person name="Gearin G."/>
            <person name="Gellesch M."/>
            <person name="Goldberg J."/>
            <person name="Griggs A."/>
            <person name="Gujja S."/>
            <person name="Heiman D."/>
            <person name="Howarth C."/>
            <person name="Larson L."/>
            <person name="Lui A."/>
            <person name="MacDonald P.J.P."/>
            <person name="Montmayeur A."/>
            <person name="Murphy C."/>
            <person name="Neiman D."/>
            <person name="Pearson M."/>
            <person name="Priest M."/>
            <person name="Roberts A."/>
            <person name="Saif S."/>
            <person name="Shea T."/>
            <person name="Shenoy N."/>
            <person name="Sisk P."/>
            <person name="Stolte C."/>
            <person name="Sykes S."/>
            <person name="Wortman J."/>
            <person name="Nusbaum C."/>
            <person name="Birren B."/>
        </authorList>
    </citation>
    <scope>NUCLEOTIDE SEQUENCE [LARGE SCALE GENOMIC DNA]</scope>
    <source>
        <strain evidence="1 2">India VII</strain>
    </source>
</reference>
<evidence type="ECO:0000313" key="1">
    <source>
        <dbReference type="EMBL" id="KMZ81205.1"/>
    </source>
</evidence>
<dbReference type="Proteomes" id="UP000053562">
    <property type="component" value="Unassembled WGS sequence"/>
</dbReference>
<proteinExistence type="predicted"/>
<evidence type="ECO:0000313" key="2">
    <source>
        <dbReference type="Proteomes" id="UP000053562"/>
    </source>
</evidence>
<evidence type="ECO:0008006" key="3">
    <source>
        <dbReference type="Google" id="ProtNLM"/>
    </source>
</evidence>
<accession>A0A0J9SE20</accession>
<name>A0A0J9SE20_PLAVI</name>
<dbReference type="AlphaFoldDB" id="A0A0J9SE20"/>
<dbReference type="EMBL" id="KQ234252">
    <property type="protein sequence ID" value="KMZ81205.1"/>
    <property type="molecule type" value="Genomic_DNA"/>
</dbReference>
<gene>
    <name evidence="1" type="ORF">PVIIG_02687</name>
</gene>
<dbReference type="OrthoDB" id="10646654at2759"/>
<sequence length="117" mass="13416">MTHKTEYNFVSSCTEYQNELDKGSEDGSGIFGEHCQSSDSKVHNYSNFDVTKTCPKVLGYLNEMDDSHGDDYGINGCKYLYYWIHYDAPNDKKNNDQTLGYYKALLDAYDYIGNKSI</sequence>